<dbReference type="AlphaFoldDB" id="A0AAW1RXG7"/>
<dbReference type="Proteomes" id="UP001438707">
    <property type="component" value="Unassembled WGS sequence"/>
</dbReference>
<dbReference type="Gene3D" id="1.20.1310.10">
    <property type="entry name" value="Cullin Repeats"/>
    <property type="match status" value="1"/>
</dbReference>
<dbReference type="InterPro" id="IPR016158">
    <property type="entry name" value="Cullin_homology"/>
</dbReference>
<dbReference type="PANTHER" id="PTHR45957:SF1">
    <property type="entry name" value="ANAPHASE-PROMOTING COMPLEX SUBUNIT 2"/>
    <property type="match status" value="1"/>
</dbReference>
<name>A0AAW1RXG7_9CHLO</name>
<comment type="caution">
    <text evidence="8">The sequence shown here is derived from an EMBL/GenBank/DDBJ whole genome shotgun (WGS) entry which is preliminary data.</text>
</comment>
<dbReference type="Pfam" id="PF25773">
    <property type="entry name" value="TPR_ANAPC2"/>
    <property type="match status" value="1"/>
</dbReference>
<reference evidence="8 9" key="1">
    <citation type="journal article" date="2024" name="Nat. Commun.">
        <title>Phylogenomics reveals the evolutionary origins of lichenization in chlorophyte algae.</title>
        <authorList>
            <person name="Puginier C."/>
            <person name="Libourel C."/>
            <person name="Otte J."/>
            <person name="Skaloud P."/>
            <person name="Haon M."/>
            <person name="Grisel S."/>
            <person name="Petersen M."/>
            <person name="Berrin J.G."/>
            <person name="Delaux P.M."/>
            <person name="Dal Grande F."/>
            <person name="Keller J."/>
        </authorList>
    </citation>
    <scope>NUCLEOTIDE SEQUENCE [LARGE SCALE GENOMIC DNA]</scope>
    <source>
        <strain evidence="8 9">SAG 2145</strain>
    </source>
</reference>
<protein>
    <recommendedName>
        <fullName evidence="1">Anaphase-promoting complex subunit 2</fullName>
    </recommendedName>
</protein>
<dbReference type="GO" id="GO:0051301">
    <property type="term" value="P:cell division"/>
    <property type="evidence" value="ECO:0007669"/>
    <property type="project" value="UniProtKB-KW"/>
</dbReference>
<evidence type="ECO:0000313" key="9">
    <source>
        <dbReference type="Proteomes" id="UP001438707"/>
    </source>
</evidence>
<dbReference type="GO" id="GO:0006511">
    <property type="term" value="P:ubiquitin-dependent protein catabolic process"/>
    <property type="evidence" value="ECO:0007669"/>
    <property type="project" value="InterPro"/>
</dbReference>
<evidence type="ECO:0000259" key="7">
    <source>
        <dbReference type="PROSITE" id="PS50069"/>
    </source>
</evidence>
<comment type="similarity">
    <text evidence="6">Belongs to the cullin family.</text>
</comment>
<dbReference type="GO" id="GO:0070979">
    <property type="term" value="P:protein K11-linked ubiquitination"/>
    <property type="evidence" value="ECO:0007669"/>
    <property type="project" value="TreeGrafter"/>
</dbReference>
<evidence type="ECO:0000256" key="4">
    <source>
        <dbReference type="ARBA" id="ARBA00022786"/>
    </source>
</evidence>
<dbReference type="EMBL" id="JALJOS010000005">
    <property type="protein sequence ID" value="KAK9838770.1"/>
    <property type="molecule type" value="Genomic_DNA"/>
</dbReference>
<accession>A0AAW1RXG7</accession>
<keyword evidence="3" id="KW-0498">Mitosis</keyword>
<proteinExistence type="inferred from homology"/>
<dbReference type="SMART" id="SM00182">
    <property type="entry name" value="CULLIN"/>
    <property type="match status" value="1"/>
</dbReference>
<evidence type="ECO:0000256" key="1">
    <source>
        <dbReference type="ARBA" id="ARBA00016068"/>
    </source>
</evidence>
<organism evidence="8 9">
    <name type="scientific">Apatococcus lobatus</name>
    <dbReference type="NCBI Taxonomy" id="904363"/>
    <lineage>
        <taxon>Eukaryota</taxon>
        <taxon>Viridiplantae</taxon>
        <taxon>Chlorophyta</taxon>
        <taxon>core chlorophytes</taxon>
        <taxon>Trebouxiophyceae</taxon>
        <taxon>Chlorellales</taxon>
        <taxon>Chlorellaceae</taxon>
        <taxon>Apatococcus</taxon>
    </lineage>
</organism>
<dbReference type="SMART" id="SM01013">
    <property type="entry name" value="APC2"/>
    <property type="match status" value="1"/>
</dbReference>
<sequence>MVELRSWATFLDTPNKAVSTTDSSALRDPVTAVLASAVLGRKYERELVDELLPKFGRALAGCDGNAAVTGLLQPALQVLSNAVHAQLQNLADFTYQAATSLAQANKALPASLLNAPAKHLRSTAALLQRSAEYNLTGLLHDLYTEQMERFRNCFDDDPGTIEDLTQMEGSETLEKAAMDISPSRSAASIKSQAWVAELARASANLRKLGLKAMSEQVAASVVNGNIEQHLQAAAHGVFSRPVLHQALAYAKQVPLQFLQVVLPPQASDDQSLQQWQSKLEYCVYEMLGSMRIREMFDIVVDYPDTRPALEDLKTCLIHTNLHSYFISSFRSETEARLLHPGAATKDIIEQYVATIRSLREVDPPGVLLAAVGRPIKTYLQGRRDTIRCIVTALTDDTKDSETTLGNESLFDELGRGAIEEAGENQEDADTDEALLSVAERWEPDPVDADSSMETSPQDVISMLVGIYGSKELFINEYRVMLADKLLAKMDYDCDREIRTLELLKIRFGDSNMHNCEIMLKDLADSKRLNASIKQLPAGPDTYRSRSAAPDSSVDNMTATILSELFWPALPQESICMPKEVDDMLKAYAAKFHTIKAPRKLQWRPHLGSVDLKVTVGVRTLELSVSPVCAAILHQFKARAEWSSEELSASLQMPSTTLRRKIIFWINQGLLLERKDAAQATVYIRAEHLDEHTKHRLKDDQDAALSNGPDSVSPQQQLHQEMAMYESYIMGMLTNFDDGLPLERIHNMLKMFVVEPAYDKTAEQLAAFLGKLASEEKLQLVGSVFKRKA</sequence>
<keyword evidence="4" id="KW-0833">Ubl conjugation pathway</keyword>
<feature type="domain" description="Cullin family profile" evidence="7">
    <location>
        <begin position="460"/>
        <end position="665"/>
    </location>
</feature>
<evidence type="ECO:0000256" key="3">
    <source>
        <dbReference type="ARBA" id="ARBA00022776"/>
    </source>
</evidence>
<dbReference type="InterPro" id="IPR059120">
    <property type="entry name" value="Cullin-like_AB"/>
</dbReference>
<dbReference type="InterPro" id="IPR036390">
    <property type="entry name" value="WH_DNA-bd_sf"/>
</dbReference>
<dbReference type="Gene3D" id="3.30.230.130">
    <property type="entry name" value="Cullin, Chain C, Domain 2"/>
    <property type="match status" value="1"/>
</dbReference>
<dbReference type="Pfam" id="PF08672">
    <property type="entry name" value="ANAPC2"/>
    <property type="match status" value="1"/>
</dbReference>
<evidence type="ECO:0000256" key="5">
    <source>
        <dbReference type="ARBA" id="ARBA00023306"/>
    </source>
</evidence>
<dbReference type="PANTHER" id="PTHR45957">
    <property type="entry name" value="ANAPHASE-PROMOTING COMPLEX SUBUNIT 2"/>
    <property type="match status" value="1"/>
</dbReference>
<evidence type="ECO:0000313" key="8">
    <source>
        <dbReference type="EMBL" id="KAK9838770.1"/>
    </source>
</evidence>
<dbReference type="GO" id="GO:0005680">
    <property type="term" value="C:anaphase-promoting complex"/>
    <property type="evidence" value="ECO:0007669"/>
    <property type="project" value="TreeGrafter"/>
</dbReference>
<dbReference type="InterPro" id="IPR057975">
    <property type="entry name" value="TPR_ANAPC2"/>
</dbReference>
<keyword evidence="2" id="KW-0132">Cell division</keyword>
<dbReference type="InterPro" id="IPR014786">
    <property type="entry name" value="ANAPC2_C"/>
</dbReference>
<gene>
    <name evidence="8" type="ORF">WJX74_003024</name>
</gene>
<dbReference type="PROSITE" id="PS50069">
    <property type="entry name" value="CULLIN_2"/>
    <property type="match status" value="1"/>
</dbReference>
<dbReference type="GO" id="GO:0031625">
    <property type="term" value="F:ubiquitin protein ligase binding"/>
    <property type="evidence" value="ECO:0007669"/>
    <property type="project" value="InterPro"/>
</dbReference>
<dbReference type="InterPro" id="IPR036317">
    <property type="entry name" value="Cullin_homology_sf"/>
</dbReference>
<dbReference type="GO" id="GO:0007091">
    <property type="term" value="P:metaphase/anaphase transition of mitotic cell cycle"/>
    <property type="evidence" value="ECO:0007669"/>
    <property type="project" value="TreeGrafter"/>
</dbReference>
<dbReference type="InterPro" id="IPR036388">
    <property type="entry name" value="WH-like_DNA-bd_sf"/>
</dbReference>
<dbReference type="Pfam" id="PF26557">
    <property type="entry name" value="Cullin_AB"/>
    <property type="match status" value="1"/>
</dbReference>
<keyword evidence="9" id="KW-1185">Reference proteome</keyword>
<dbReference type="Gene3D" id="1.10.10.10">
    <property type="entry name" value="Winged helix-like DNA-binding domain superfamily/Winged helix DNA-binding domain"/>
    <property type="match status" value="1"/>
</dbReference>
<dbReference type="SUPFAM" id="SSF75632">
    <property type="entry name" value="Cullin homology domain"/>
    <property type="match status" value="1"/>
</dbReference>
<evidence type="ECO:0000256" key="2">
    <source>
        <dbReference type="ARBA" id="ARBA00022618"/>
    </source>
</evidence>
<dbReference type="SUPFAM" id="SSF46785">
    <property type="entry name" value="Winged helix' DNA-binding domain"/>
    <property type="match status" value="1"/>
</dbReference>
<evidence type="ECO:0000256" key="6">
    <source>
        <dbReference type="PROSITE-ProRule" id="PRU00330"/>
    </source>
</evidence>
<dbReference type="InterPro" id="IPR044554">
    <property type="entry name" value="ANAPC2"/>
</dbReference>
<keyword evidence="5" id="KW-0131">Cell cycle</keyword>